<dbReference type="RefSeq" id="WP_277734337.1">
    <property type="nucleotide sequence ID" value="NZ_CP120733.1"/>
</dbReference>
<dbReference type="InterPro" id="IPR024523">
    <property type="entry name" value="DUF3793"/>
</dbReference>
<sequence>MNTKLNNCFCKNDNKDSFTKWLLQLLGPVIFGVKPAEIISFPYSDKQNLYRLAEIKRILDNNNKISYKEFSYCNKCTKILFYNSLELNNTLSEYRNLKFLKSIGYPNEYNFNIYLDFIIEKMRTGNIPDEIGIFLGYPLKDVLGFIGHPSLKLTKINGWRVYGDSRISDIKYMQFINAKNKMKELLNYHNVHNVLKVI</sequence>
<evidence type="ECO:0000313" key="2">
    <source>
        <dbReference type="Proteomes" id="UP001222800"/>
    </source>
</evidence>
<proteinExistence type="predicted"/>
<gene>
    <name evidence="1" type="ORF">P4S50_08290</name>
</gene>
<dbReference type="Proteomes" id="UP001222800">
    <property type="component" value="Chromosome"/>
</dbReference>
<dbReference type="Pfam" id="PF12672">
    <property type="entry name" value="DUF3793"/>
    <property type="match status" value="1"/>
</dbReference>
<accession>A0ABY8EJQ6</accession>
<protein>
    <submittedName>
        <fullName evidence="1">DUF3793 family protein</fullName>
    </submittedName>
</protein>
<name>A0ABY8EJQ6_9FIRM</name>
<organism evidence="1 2">
    <name type="scientific">Tepidibacter hydrothermalis</name>
    <dbReference type="NCBI Taxonomy" id="3036126"/>
    <lineage>
        <taxon>Bacteria</taxon>
        <taxon>Bacillati</taxon>
        <taxon>Bacillota</taxon>
        <taxon>Clostridia</taxon>
        <taxon>Peptostreptococcales</taxon>
        <taxon>Peptostreptococcaceae</taxon>
        <taxon>Tepidibacter</taxon>
    </lineage>
</organism>
<keyword evidence="2" id="KW-1185">Reference proteome</keyword>
<dbReference type="EMBL" id="CP120733">
    <property type="protein sequence ID" value="WFD12064.1"/>
    <property type="molecule type" value="Genomic_DNA"/>
</dbReference>
<reference evidence="1 2" key="1">
    <citation type="submission" date="2023-03" db="EMBL/GenBank/DDBJ databases">
        <title>Complete genome sequence of Tepidibacter sp. SWIR-1, isolated from a deep-sea hydrothermal vent.</title>
        <authorList>
            <person name="Li X."/>
        </authorList>
    </citation>
    <scope>NUCLEOTIDE SEQUENCE [LARGE SCALE GENOMIC DNA]</scope>
    <source>
        <strain evidence="1 2">SWIR-1</strain>
    </source>
</reference>
<evidence type="ECO:0000313" key="1">
    <source>
        <dbReference type="EMBL" id="WFD12064.1"/>
    </source>
</evidence>